<sequence length="388" mass="42095">MRYLFLPILISLFVACDPASTTTEESTTEGPNRAADGEPTMMLTAAGVEAETVFNFEDIIWGFTWLPDGNMVATVKDGRLLHVQGDSATEVSGVPEVRDAGQGGLLDVLLDQDFATNRYVYLSYSRSEDGGEKGFTSVGRGTLSEDGTRLENFTSLYDGGPATDKGQHYGSRMVWGPEDGYLYFTIGDRGNRDENPQDSTRDGGKVYRIAADGSIPSDNPFVGAPNAKEATYSLGHRNLQGLAVHPTTGQIWEHEHGPRGGDEVNIIEAGKNYGWPVITYGINYDGTQITQEVGKAGMEQPFHYWVPSIAPSGMAFVTGDRYPGWEGDLLVGSLKFSYIKLVHLDGDAVTGEQELIKNIGRVRDVRMGPDGYIYASVEGTGIVRVVPA</sequence>
<feature type="chain" id="PRO_5020484841" evidence="1">
    <location>
        <begin position="20"/>
        <end position="388"/>
    </location>
</feature>
<dbReference type="Proteomes" id="UP000308528">
    <property type="component" value="Unassembled WGS sequence"/>
</dbReference>
<dbReference type="InterPro" id="IPR012938">
    <property type="entry name" value="Glc/Sorbosone_DH"/>
</dbReference>
<evidence type="ECO:0000256" key="1">
    <source>
        <dbReference type="SAM" id="SignalP"/>
    </source>
</evidence>
<dbReference type="PANTHER" id="PTHR19328">
    <property type="entry name" value="HEDGEHOG-INTERACTING PROTEIN"/>
    <property type="match status" value="1"/>
</dbReference>
<feature type="domain" description="Glucose/Sorbosone dehydrogenase" evidence="2">
    <location>
        <begin position="60"/>
        <end position="379"/>
    </location>
</feature>
<protein>
    <submittedName>
        <fullName evidence="3">PQQ-dependent sugar dehydrogenase</fullName>
    </submittedName>
</protein>
<dbReference type="OrthoDB" id="9770043at2"/>
<dbReference type="RefSeq" id="WP_136457782.1">
    <property type="nucleotide sequence ID" value="NZ_SRSF01000002.1"/>
</dbReference>
<keyword evidence="1" id="KW-0732">Signal</keyword>
<evidence type="ECO:0000313" key="3">
    <source>
        <dbReference type="EMBL" id="THH40480.1"/>
    </source>
</evidence>
<dbReference type="InterPro" id="IPR011042">
    <property type="entry name" value="6-blade_b-propeller_TolB-like"/>
</dbReference>
<accession>A0A4S4NW35</accession>
<dbReference type="PANTHER" id="PTHR19328:SF75">
    <property type="entry name" value="ALDOSE SUGAR DEHYDROGENASE YLII"/>
    <property type="match status" value="1"/>
</dbReference>
<organism evidence="3 4">
    <name type="scientific">Neolewinella litorea</name>
    <dbReference type="NCBI Taxonomy" id="2562452"/>
    <lineage>
        <taxon>Bacteria</taxon>
        <taxon>Pseudomonadati</taxon>
        <taxon>Bacteroidota</taxon>
        <taxon>Saprospiria</taxon>
        <taxon>Saprospirales</taxon>
        <taxon>Lewinellaceae</taxon>
        <taxon>Neolewinella</taxon>
    </lineage>
</organism>
<keyword evidence="4" id="KW-1185">Reference proteome</keyword>
<dbReference type="SUPFAM" id="SSF50952">
    <property type="entry name" value="Soluble quinoprotein glucose dehydrogenase"/>
    <property type="match status" value="1"/>
</dbReference>
<dbReference type="AlphaFoldDB" id="A0A4S4NW35"/>
<dbReference type="Gene3D" id="2.120.10.30">
    <property type="entry name" value="TolB, C-terminal domain"/>
    <property type="match status" value="1"/>
</dbReference>
<dbReference type="EMBL" id="SRSF01000002">
    <property type="protein sequence ID" value="THH40480.1"/>
    <property type="molecule type" value="Genomic_DNA"/>
</dbReference>
<feature type="signal peptide" evidence="1">
    <location>
        <begin position="1"/>
        <end position="19"/>
    </location>
</feature>
<reference evidence="3 4" key="1">
    <citation type="submission" date="2019-04" db="EMBL/GenBank/DDBJ databases">
        <title>Lewinella litorea sp. nov., isolated from a marine sand.</title>
        <authorList>
            <person name="Yoon J.-H."/>
        </authorList>
    </citation>
    <scope>NUCLEOTIDE SEQUENCE [LARGE SCALE GENOMIC DNA]</scope>
    <source>
        <strain evidence="3 4">HSMS-39</strain>
    </source>
</reference>
<name>A0A4S4NW35_9BACT</name>
<proteinExistence type="predicted"/>
<dbReference type="InterPro" id="IPR011041">
    <property type="entry name" value="Quinoprot_gluc/sorb_DH_b-prop"/>
</dbReference>
<dbReference type="Pfam" id="PF07995">
    <property type="entry name" value="GSDH"/>
    <property type="match status" value="1"/>
</dbReference>
<dbReference type="PROSITE" id="PS51257">
    <property type="entry name" value="PROKAR_LIPOPROTEIN"/>
    <property type="match status" value="1"/>
</dbReference>
<comment type="caution">
    <text evidence="3">The sequence shown here is derived from an EMBL/GenBank/DDBJ whole genome shotgun (WGS) entry which is preliminary data.</text>
</comment>
<evidence type="ECO:0000313" key="4">
    <source>
        <dbReference type="Proteomes" id="UP000308528"/>
    </source>
</evidence>
<gene>
    <name evidence="3" type="ORF">E4021_07020</name>
</gene>
<evidence type="ECO:0000259" key="2">
    <source>
        <dbReference type="Pfam" id="PF07995"/>
    </source>
</evidence>